<evidence type="ECO:0000313" key="15">
    <source>
        <dbReference type="Proteomes" id="UP001309705"/>
    </source>
</evidence>
<evidence type="ECO:0000313" key="14">
    <source>
        <dbReference type="EMBL" id="MEC5342776.1"/>
    </source>
</evidence>
<dbReference type="InterPro" id="IPR051310">
    <property type="entry name" value="MCP_chemotaxis"/>
</dbReference>
<sequence length="662" mass="71488">MNWYPARISARLTVGGVLLLLVTVFVIFISMLWRGQPRVVELNTTLIEETGQGLTRQLSVVLSRIEGETVSLARLAEALPKEESLYREVAPRLIDGQDNSVITGGGIWPEPDSFTPGVARRSFFWARGADGKLVYSDDYNAQSGTGYHNESWYTGAKNQSVNKCVWSDVYRDTVSGVNMVTCSVPYRHAGRFAGVATTDVRLDNVAAFMQQQGDRTGGYAFIVDRQGQILYFPETDSGKFQTFNQLAKQSDWLSPIADALNQSRGNNEGVSSVPLARDELLGSPSSAMLFSMSDTGWVVGLVTPEARITGLARVMMRDVLAVLLPVMTILLAASWLMVRRLIARLDDTRRALDDIAQGEGDLARRLEIKGRDEISDIALAFNLFVDKIAAVLLAVRNSSVIVASNAVNLADSNMELSSRVTQQAAALEQSAAAMEQLNAAVQQNAGNTQLADELAENTAKTANECGEAMQGVITTMDEVNSSSGRMREIVGVIDSIAFQTNILALNAAVEAARAGESGRGFAVVASEVRTLAQRSATAAQEIKTLIDASLLSVGTGSHRVQDTDSRLGQLVNNVRRVRQVVGEIRVAGEEQSKGISEVTLAVTEMDSTVQQNASLIDDAAARTQTLKEEAEQLASLVASFRLPEQDAFEPVGRPAPAVTLIK</sequence>
<dbReference type="RefSeq" id="WP_327617789.1">
    <property type="nucleotide sequence ID" value="NZ_JAYWTM010000006.1"/>
</dbReference>
<proteinExistence type="inferred from homology"/>
<dbReference type="SMART" id="SM00304">
    <property type="entry name" value="HAMP"/>
    <property type="match status" value="1"/>
</dbReference>
<evidence type="ECO:0000256" key="6">
    <source>
        <dbReference type="ARBA" id="ARBA00022989"/>
    </source>
</evidence>
<dbReference type="CDD" id="cd11386">
    <property type="entry name" value="MCP_signal"/>
    <property type="match status" value="1"/>
</dbReference>
<evidence type="ECO:0000256" key="1">
    <source>
        <dbReference type="ARBA" id="ARBA00004651"/>
    </source>
</evidence>
<dbReference type="InterPro" id="IPR004090">
    <property type="entry name" value="Chemotax_Me-accpt_rcpt"/>
</dbReference>
<evidence type="ECO:0000256" key="2">
    <source>
        <dbReference type="ARBA" id="ARBA00022475"/>
    </source>
</evidence>
<keyword evidence="8 10" id="KW-0807">Transducer</keyword>
<feature type="domain" description="Methyl-accepting transducer" evidence="12">
    <location>
        <begin position="398"/>
        <end position="627"/>
    </location>
</feature>
<dbReference type="PROSITE" id="PS50885">
    <property type="entry name" value="HAMP"/>
    <property type="match status" value="1"/>
</dbReference>
<evidence type="ECO:0000259" key="13">
    <source>
        <dbReference type="PROSITE" id="PS50885"/>
    </source>
</evidence>
<dbReference type="Gene3D" id="1.10.287.950">
    <property type="entry name" value="Methyl-accepting chemotaxis protein"/>
    <property type="match status" value="1"/>
</dbReference>
<evidence type="ECO:0000256" key="11">
    <source>
        <dbReference type="SAM" id="Phobius"/>
    </source>
</evidence>
<dbReference type="PROSITE" id="PS50111">
    <property type="entry name" value="CHEMOTAXIS_TRANSDUC_2"/>
    <property type="match status" value="1"/>
</dbReference>
<evidence type="ECO:0000256" key="7">
    <source>
        <dbReference type="ARBA" id="ARBA00023136"/>
    </source>
</evidence>
<dbReference type="Proteomes" id="UP001309705">
    <property type="component" value="Unassembled WGS sequence"/>
</dbReference>
<dbReference type="InterPro" id="IPR004089">
    <property type="entry name" value="MCPsignal_dom"/>
</dbReference>
<keyword evidence="7 11" id="KW-0472">Membrane</keyword>
<organism evidence="14 15">
    <name type="scientific">Brenneria populi</name>
    <dbReference type="NCBI Taxonomy" id="1505588"/>
    <lineage>
        <taxon>Bacteria</taxon>
        <taxon>Pseudomonadati</taxon>
        <taxon>Pseudomonadota</taxon>
        <taxon>Gammaproteobacteria</taxon>
        <taxon>Enterobacterales</taxon>
        <taxon>Pectobacteriaceae</taxon>
        <taxon>Brenneria</taxon>
    </lineage>
</organism>
<feature type="transmembrane region" description="Helical" evidence="11">
    <location>
        <begin position="319"/>
        <end position="338"/>
    </location>
</feature>
<dbReference type="EMBL" id="JAYWTM010000006">
    <property type="protein sequence ID" value="MEC5342776.1"/>
    <property type="molecule type" value="Genomic_DNA"/>
</dbReference>
<dbReference type="PANTHER" id="PTHR43531:SF14">
    <property type="entry name" value="METHYL-ACCEPTING CHEMOTAXIS PROTEIN I-RELATED"/>
    <property type="match status" value="1"/>
</dbReference>
<dbReference type="SMART" id="SM00283">
    <property type="entry name" value="MA"/>
    <property type="match status" value="1"/>
</dbReference>
<keyword evidence="2" id="KW-1003">Cell membrane</keyword>
<keyword evidence="3" id="KW-0488">Methylation</keyword>
<feature type="transmembrane region" description="Helical" evidence="11">
    <location>
        <begin position="12"/>
        <end position="33"/>
    </location>
</feature>
<comment type="similarity">
    <text evidence="9">Belongs to the methyl-accepting chemotaxis (MCP) protein family.</text>
</comment>
<keyword evidence="4" id="KW-0145">Chemotaxis</keyword>
<gene>
    <name evidence="14" type="ORF">VSX58_09175</name>
</gene>
<accession>A0ABU6JQT4</accession>
<keyword evidence="5 11" id="KW-0812">Transmembrane</keyword>
<name>A0ABU6JQT4_9GAMM</name>
<dbReference type="Pfam" id="PF00015">
    <property type="entry name" value="MCPsignal"/>
    <property type="match status" value="1"/>
</dbReference>
<feature type="domain" description="HAMP" evidence="13">
    <location>
        <begin position="339"/>
        <end position="393"/>
    </location>
</feature>
<dbReference type="Pfam" id="PF02743">
    <property type="entry name" value="dCache_1"/>
    <property type="match status" value="1"/>
</dbReference>
<dbReference type="PANTHER" id="PTHR43531">
    <property type="entry name" value="PROTEIN ICFG"/>
    <property type="match status" value="1"/>
</dbReference>
<dbReference type="SUPFAM" id="SSF58104">
    <property type="entry name" value="Methyl-accepting chemotaxis protein (MCP) signaling domain"/>
    <property type="match status" value="1"/>
</dbReference>
<evidence type="ECO:0000256" key="9">
    <source>
        <dbReference type="ARBA" id="ARBA00029447"/>
    </source>
</evidence>
<keyword evidence="6 11" id="KW-1133">Transmembrane helix</keyword>
<dbReference type="CDD" id="cd06225">
    <property type="entry name" value="HAMP"/>
    <property type="match status" value="1"/>
</dbReference>
<evidence type="ECO:0000256" key="4">
    <source>
        <dbReference type="ARBA" id="ARBA00022500"/>
    </source>
</evidence>
<evidence type="ECO:0000256" key="10">
    <source>
        <dbReference type="PROSITE-ProRule" id="PRU00284"/>
    </source>
</evidence>
<dbReference type="InterPro" id="IPR003660">
    <property type="entry name" value="HAMP_dom"/>
</dbReference>
<dbReference type="InterPro" id="IPR033479">
    <property type="entry name" value="dCache_1"/>
</dbReference>
<dbReference type="PRINTS" id="PR00260">
    <property type="entry name" value="CHEMTRNSDUCR"/>
</dbReference>
<evidence type="ECO:0000259" key="12">
    <source>
        <dbReference type="PROSITE" id="PS50111"/>
    </source>
</evidence>
<reference evidence="14 15" key="1">
    <citation type="journal article" date="2017" name="Int. J. Syst. Evol. Microbiol.">
        <title>Brenneria populi subsp. brevivirga subsp. nov. isolated from symptomatic bark of Populus x euramericana canker, and description of Brenneria populi subsp. populi subsp. nov.</title>
        <authorList>
            <person name="Zheng M.H."/>
            <person name="Piao C.G."/>
            <person name="Xue H."/>
            <person name="Guo M.W."/>
            <person name="Li Y."/>
        </authorList>
    </citation>
    <scope>NUCLEOTIDE SEQUENCE [LARGE SCALE GENOMIC DNA]</scope>
    <source>
        <strain evidence="14 15">D9-5</strain>
    </source>
</reference>
<comment type="caution">
    <text evidence="14">The sequence shown here is derived from an EMBL/GenBank/DDBJ whole genome shotgun (WGS) entry which is preliminary data.</text>
</comment>
<dbReference type="CDD" id="cd12913">
    <property type="entry name" value="PDC1_MCP_like"/>
    <property type="match status" value="1"/>
</dbReference>
<evidence type="ECO:0000256" key="3">
    <source>
        <dbReference type="ARBA" id="ARBA00022481"/>
    </source>
</evidence>
<comment type="subcellular location">
    <subcellularLocation>
        <location evidence="1">Cell membrane</location>
        <topology evidence="1">Multi-pass membrane protein</topology>
    </subcellularLocation>
</comment>
<evidence type="ECO:0000256" key="8">
    <source>
        <dbReference type="ARBA" id="ARBA00023224"/>
    </source>
</evidence>
<keyword evidence="15" id="KW-1185">Reference proteome</keyword>
<evidence type="ECO:0000256" key="5">
    <source>
        <dbReference type="ARBA" id="ARBA00022692"/>
    </source>
</evidence>
<protein>
    <submittedName>
        <fullName evidence="14">Methyl-accepting chemotaxis protein</fullName>
    </submittedName>
</protein>
<dbReference type="Pfam" id="PF00672">
    <property type="entry name" value="HAMP"/>
    <property type="match status" value="1"/>
</dbReference>
<dbReference type="Gene3D" id="3.30.450.20">
    <property type="entry name" value="PAS domain"/>
    <property type="match status" value="1"/>
</dbReference>